<keyword evidence="2" id="KW-1185">Reference proteome</keyword>
<sequence>MAAAAAALEDRSCVILATNDYSSHTYTLHHIDVAPFFSHPDPDDEAMDDIPLPPASARFDKPAFPGNCFVNFHLLRGGAIYGGGDIKVVSTNGKRRVIYDVACRAVRGGPVMRARKGRPISASVGEGLFVLELIPDKGKGCFEALRYDRLQEDWFWHSLPPLVEKGPFVPVHKGGVTAAAGGRIWTYTKNAGTYSFDTRRCSWRKEGDWALPFVGKVKHVPVCGRDRLSFGFASISSPLCAVDLATATAESPPEVRGVWEEFRLPGDWLGGTSSLVHLGSGKMCIFRFFGTVPSPPIDRSGKKPDRFVVITPIEVGPGDDNDKEIKMVKHRSKRIKLDRLNGHITWVL</sequence>
<dbReference type="Gramene" id="TraesCS6A02G081100.1">
    <property type="protein sequence ID" value="TraesCS6A02G081100.1"/>
    <property type="gene ID" value="TraesCS6A02G081100"/>
</dbReference>
<evidence type="ECO:0008006" key="3">
    <source>
        <dbReference type="Google" id="ProtNLM"/>
    </source>
</evidence>
<protein>
    <recommendedName>
        <fullName evidence="3">DUF1618 domain-containing protein</fullName>
    </recommendedName>
</protein>
<evidence type="ECO:0000313" key="2">
    <source>
        <dbReference type="Proteomes" id="UP000019116"/>
    </source>
</evidence>
<organism evidence="1">
    <name type="scientific">Triticum aestivum</name>
    <name type="common">Wheat</name>
    <dbReference type="NCBI Taxonomy" id="4565"/>
    <lineage>
        <taxon>Eukaryota</taxon>
        <taxon>Viridiplantae</taxon>
        <taxon>Streptophyta</taxon>
        <taxon>Embryophyta</taxon>
        <taxon>Tracheophyta</taxon>
        <taxon>Spermatophyta</taxon>
        <taxon>Magnoliopsida</taxon>
        <taxon>Liliopsida</taxon>
        <taxon>Poales</taxon>
        <taxon>Poaceae</taxon>
        <taxon>BOP clade</taxon>
        <taxon>Pooideae</taxon>
        <taxon>Triticodae</taxon>
        <taxon>Triticeae</taxon>
        <taxon>Triticinae</taxon>
        <taxon>Triticum</taxon>
    </lineage>
</organism>
<proteinExistence type="predicted"/>
<dbReference type="SMR" id="A0A3B6NLL6"/>
<dbReference type="PANTHER" id="PTHR33085">
    <property type="entry name" value="OS12G0113100 PROTEIN-RELATED"/>
    <property type="match status" value="1"/>
</dbReference>
<reference evidence="1" key="2">
    <citation type="submission" date="2018-10" db="UniProtKB">
        <authorList>
            <consortium name="EnsemblPlants"/>
        </authorList>
    </citation>
    <scope>IDENTIFICATION</scope>
</reference>
<dbReference type="Pfam" id="PF07893">
    <property type="entry name" value="DUF1668"/>
    <property type="match status" value="1"/>
</dbReference>
<name>A0A3B6NLL6_WHEAT</name>
<dbReference type="AlphaFoldDB" id="A0A3B6NLL6"/>
<dbReference type="PANTHER" id="PTHR33085:SF56">
    <property type="entry name" value="OS07G0513400 PROTEIN"/>
    <property type="match status" value="1"/>
</dbReference>
<dbReference type="InterPro" id="IPR012871">
    <property type="entry name" value="DUF1668_ORYSA"/>
</dbReference>
<evidence type="ECO:0000313" key="1">
    <source>
        <dbReference type="EnsemblPlants" id="TraesCS6A02G081100.1"/>
    </source>
</evidence>
<accession>A0A3B6NLL6</accession>
<reference evidence="1" key="1">
    <citation type="submission" date="2018-08" db="EMBL/GenBank/DDBJ databases">
        <authorList>
            <person name="Rossello M."/>
        </authorList>
    </citation>
    <scope>NUCLEOTIDE SEQUENCE [LARGE SCALE GENOMIC DNA]</scope>
    <source>
        <strain evidence="1">cv. Chinese Spring</strain>
    </source>
</reference>
<dbReference type="OrthoDB" id="603387at2759"/>
<dbReference type="Proteomes" id="UP000019116">
    <property type="component" value="Chromosome 6A"/>
</dbReference>
<dbReference type="EnsemblPlants" id="TraesCS6A02G081100.1">
    <property type="protein sequence ID" value="TraesCS6A02G081100.1"/>
    <property type="gene ID" value="TraesCS6A02G081100"/>
</dbReference>